<feature type="domain" description="DUF732" evidence="2">
    <location>
        <begin position="37"/>
        <end position="105"/>
    </location>
</feature>
<organism evidence="3 4">
    <name type="scientific">Mycolicibacterium grossiae</name>
    <dbReference type="NCBI Taxonomy" id="1552759"/>
    <lineage>
        <taxon>Bacteria</taxon>
        <taxon>Bacillati</taxon>
        <taxon>Actinomycetota</taxon>
        <taxon>Actinomycetes</taxon>
        <taxon>Mycobacteriales</taxon>
        <taxon>Mycobacteriaceae</taxon>
        <taxon>Mycolicibacterium</taxon>
    </lineage>
</organism>
<dbReference type="EMBL" id="MCHX01000028">
    <property type="protein sequence ID" value="OFJ53228.1"/>
    <property type="molecule type" value="Genomic_DNA"/>
</dbReference>
<protein>
    <recommendedName>
        <fullName evidence="2">DUF732 domain-containing protein</fullName>
    </recommendedName>
</protein>
<dbReference type="AlphaFoldDB" id="A0A1E8Q3N2"/>
<dbReference type="RefSeq" id="WP_083298280.1">
    <property type="nucleotide sequence ID" value="NZ_CP043474.1"/>
</dbReference>
<dbReference type="InterPro" id="IPR007969">
    <property type="entry name" value="DUF732"/>
</dbReference>
<dbReference type="Pfam" id="PF05305">
    <property type="entry name" value="DUF732"/>
    <property type="match status" value="1"/>
</dbReference>
<sequence>MRSMHAAAAVLVAAGAALTSLTSIAPASAEPSDAQVDDVFTKAVRDKGLRITAKDAIDLAHSTCDVLARGGDVEAALHHVKNATEWTKIDDITTFGSLAVQGYCPGLNPNA</sequence>
<dbReference type="Proteomes" id="UP000178953">
    <property type="component" value="Unassembled WGS sequence"/>
</dbReference>
<reference evidence="3 4" key="1">
    <citation type="submission" date="2016-09" db="EMBL/GenBank/DDBJ databases">
        <title>genome sequence of Mycobacterium sp. 739 SCH.</title>
        <authorList>
            <person name="Greninger A.L."/>
            <person name="Qin X."/>
            <person name="Jerome K."/>
            <person name="Vora S."/>
            <person name="Quinn K."/>
        </authorList>
    </citation>
    <scope>NUCLEOTIDE SEQUENCE [LARGE SCALE GENOMIC DNA]</scope>
    <source>
        <strain evidence="3 4">SCH</strain>
    </source>
</reference>
<evidence type="ECO:0000313" key="4">
    <source>
        <dbReference type="Proteomes" id="UP000178953"/>
    </source>
</evidence>
<comment type="caution">
    <text evidence="3">The sequence shown here is derived from an EMBL/GenBank/DDBJ whole genome shotgun (WGS) entry which is preliminary data.</text>
</comment>
<name>A0A1E8Q3N2_9MYCO</name>
<proteinExistence type="predicted"/>
<keyword evidence="1" id="KW-0732">Signal</keyword>
<dbReference type="OrthoDB" id="4737193at2"/>
<feature type="signal peptide" evidence="1">
    <location>
        <begin position="1"/>
        <end position="29"/>
    </location>
</feature>
<gene>
    <name evidence="3" type="ORF">BEL07_13765</name>
</gene>
<accession>A0A1E8Q3N2</accession>
<evidence type="ECO:0000259" key="2">
    <source>
        <dbReference type="Pfam" id="PF05305"/>
    </source>
</evidence>
<evidence type="ECO:0000256" key="1">
    <source>
        <dbReference type="SAM" id="SignalP"/>
    </source>
</evidence>
<feature type="chain" id="PRO_5030027057" description="DUF732 domain-containing protein" evidence="1">
    <location>
        <begin position="30"/>
        <end position="111"/>
    </location>
</feature>
<evidence type="ECO:0000313" key="3">
    <source>
        <dbReference type="EMBL" id="OFJ53228.1"/>
    </source>
</evidence>
<keyword evidence="4" id="KW-1185">Reference proteome</keyword>